<feature type="domain" description="Xylanolytic transcriptional activator regulatory" evidence="7">
    <location>
        <begin position="85"/>
        <end position="168"/>
    </location>
</feature>
<name>A0A3E2GVX0_SCYLI</name>
<evidence type="ECO:0000256" key="1">
    <source>
        <dbReference type="ARBA" id="ARBA00022723"/>
    </source>
</evidence>
<keyword evidence="3" id="KW-0805">Transcription regulation</keyword>
<dbReference type="PANTHER" id="PTHR31313:SF86">
    <property type="entry name" value="ZN(2)-C6 FUNGAL-TYPE DOMAIN-CONTAINING PROTEIN"/>
    <property type="match status" value="1"/>
</dbReference>
<dbReference type="GO" id="GO:0003677">
    <property type="term" value="F:DNA binding"/>
    <property type="evidence" value="ECO:0007669"/>
    <property type="project" value="UniProtKB-KW"/>
</dbReference>
<dbReference type="PANTHER" id="PTHR31313">
    <property type="entry name" value="TY1 ENHANCER ACTIVATOR"/>
    <property type="match status" value="1"/>
</dbReference>
<dbReference type="SMART" id="SM00906">
    <property type="entry name" value="Fungal_trans"/>
    <property type="match status" value="1"/>
</dbReference>
<dbReference type="InterPro" id="IPR051615">
    <property type="entry name" value="Transcr_Regulatory_Elem"/>
</dbReference>
<dbReference type="OrthoDB" id="4161332at2759"/>
<dbReference type="InterPro" id="IPR007219">
    <property type="entry name" value="XnlR_reg_dom"/>
</dbReference>
<keyword evidence="4" id="KW-0238">DNA-binding</keyword>
<accession>A0A3E2GVX0</accession>
<keyword evidence="2" id="KW-0862">Zinc</keyword>
<dbReference type="AlphaFoldDB" id="A0A3E2GVX0"/>
<evidence type="ECO:0000313" key="8">
    <source>
        <dbReference type="EMBL" id="RFU25256.1"/>
    </source>
</evidence>
<keyword evidence="1" id="KW-0479">Metal-binding</keyword>
<evidence type="ECO:0000256" key="2">
    <source>
        <dbReference type="ARBA" id="ARBA00022833"/>
    </source>
</evidence>
<organism evidence="8 9">
    <name type="scientific">Scytalidium lignicola</name>
    <name type="common">Hyphomycete</name>
    <dbReference type="NCBI Taxonomy" id="5539"/>
    <lineage>
        <taxon>Eukaryota</taxon>
        <taxon>Fungi</taxon>
        <taxon>Dikarya</taxon>
        <taxon>Ascomycota</taxon>
        <taxon>Pezizomycotina</taxon>
        <taxon>Leotiomycetes</taxon>
        <taxon>Leotiomycetes incertae sedis</taxon>
        <taxon>Scytalidium</taxon>
    </lineage>
</organism>
<sequence>MDSLMTNGPYINALLLNSIYFSSSLLSDRTEVRSDPTDPHSAGVPFYDRFRSHLVDSIDKPSIPTSVALLLCGATLVSHGKPSAGWIMCGIAYRMVIDLGCHLIVDSRRCNGDSQMALLTDVELEMRKRLYWGAFLTDVTQSLYFGRPPCLRASQARVPQLLLDTYEELEDWIPYVDPLIPPGLPPYVRRLAYAISTFNAMVRLFTIASKIVHSLYSIKSLKESLQHIRNIKAAAESELEQWITAIPSHLQFNPETDGIPPPHQVTPLTTYHTLRILLQRPFLGNSHLSKGFQNDEREAGERICVDAALAIWRLVKAYKTAFTLRRAPYLICYSVYSAIVAILNQRLVEHSRFIECMMFFWSALIDLQRGCNFGLQKPLDILRDMVAQFGKDIPKSTDPAGQVVRDFIGLENGDEISYTNATAAEYRGDTYNDRRIIYDSQQQDPFSFWDPDQLGMAMDGDEWSLNDTLYGLFTPSSYQI</sequence>
<evidence type="ECO:0000256" key="6">
    <source>
        <dbReference type="ARBA" id="ARBA00023242"/>
    </source>
</evidence>
<keyword evidence="9" id="KW-1185">Reference proteome</keyword>
<dbReference type="EMBL" id="NCSJ02000348">
    <property type="protein sequence ID" value="RFU25256.1"/>
    <property type="molecule type" value="Genomic_DNA"/>
</dbReference>
<dbReference type="OMA" id="FQNDERE"/>
<gene>
    <name evidence="8" type="ORF">B7463_g11076</name>
</gene>
<dbReference type="GO" id="GO:0006351">
    <property type="term" value="P:DNA-templated transcription"/>
    <property type="evidence" value="ECO:0007669"/>
    <property type="project" value="InterPro"/>
</dbReference>
<dbReference type="Proteomes" id="UP000258309">
    <property type="component" value="Unassembled WGS sequence"/>
</dbReference>
<feature type="non-terminal residue" evidence="8">
    <location>
        <position position="1"/>
    </location>
</feature>
<dbReference type="Pfam" id="PF04082">
    <property type="entry name" value="Fungal_trans"/>
    <property type="match status" value="1"/>
</dbReference>
<dbReference type="CDD" id="cd12148">
    <property type="entry name" value="fungal_TF_MHR"/>
    <property type="match status" value="1"/>
</dbReference>
<keyword evidence="5" id="KW-0804">Transcription</keyword>
<feature type="non-terminal residue" evidence="8">
    <location>
        <position position="480"/>
    </location>
</feature>
<dbReference type="GO" id="GO:0008270">
    <property type="term" value="F:zinc ion binding"/>
    <property type="evidence" value="ECO:0007669"/>
    <property type="project" value="InterPro"/>
</dbReference>
<evidence type="ECO:0000313" key="9">
    <source>
        <dbReference type="Proteomes" id="UP000258309"/>
    </source>
</evidence>
<evidence type="ECO:0000256" key="4">
    <source>
        <dbReference type="ARBA" id="ARBA00023125"/>
    </source>
</evidence>
<comment type="caution">
    <text evidence="8">The sequence shown here is derived from an EMBL/GenBank/DDBJ whole genome shotgun (WGS) entry which is preliminary data.</text>
</comment>
<evidence type="ECO:0000256" key="5">
    <source>
        <dbReference type="ARBA" id="ARBA00023163"/>
    </source>
</evidence>
<evidence type="ECO:0000256" key="3">
    <source>
        <dbReference type="ARBA" id="ARBA00023015"/>
    </source>
</evidence>
<keyword evidence="6" id="KW-0539">Nucleus</keyword>
<proteinExistence type="predicted"/>
<evidence type="ECO:0000259" key="7">
    <source>
        <dbReference type="SMART" id="SM00906"/>
    </source>
</evidence>
<dbReference type="STRING" id="5539.A0A3E2GVX0"/>
<protein>
    <recommendedName>
        <fullName evidence="7">Xylanolytic transcriptional activator regulatory domain-containing protein</fullName>
    </recommendedName>
</protein>
<reference evidence="8 9" key="1">
    <citation type="submission" date="2018-05" db="EMBL/GenBank/DDBJ databases">
        <title>Draft genome sequence of Scytalidium lignicola DSM 105466, a ubiquitous saprotrophic fungus.</title>
        <authorList>
            <person name="Buettner E."/>
            <person name="Gebauer A.M."/>
            <person name="Hofrichter M."/>
            <person name="Liers C."/>
            <person name="Kellner H."/>
        </authorList>
    </citation>
    <scope>NUCLEOTIDE SEQUENCE [LARGE SCALE GENOMIC DNA]</scope>
    <source>
        <strain evidence="8 9">DSM 105466</strain>
    </source>
</reference>